<keyword evidence="4 8" id="KW-0812">Transmembrane</keyword>
<evidence type="ECO:0000256" key="5">
    <source>
        <dbReference type="ARBA" id="ARBA00022989"/>
    </source>
</evidence>
<keyword evidence="8" id="KW-0249">Electron transport</keyword>
<keyword evidence="11" id="KW-1185">Reference proteome</keyword>
<feature type="transmembrane region" description="Helical" evidence="8">
    <location>
        <begin position="84"/>
        <end position="102"/>
    </location>
</feature>
<comment type="function">
    <text evidence="8">Part of the MsrPQ system that repairs oxidized periplasmic proteins containing methionine sulfoxide residues (Met-O), using respiratory chain electrons. Thus protects these proteins from oxidative-stress damage caused by reactive species of oxygen and chlorine generated by the host defense mechanisms. MsrPQ is essential for the maintenance of envelope integrity under bleach stress, rescuing a wide series of structurally unrelated periplasmic proteins from methionine oxidation. MsrQ provides electrons for reduction to the reductase catalytic subunit MsrP, using the quinone pool of the respiratory chain.</text>
</comment>
<keyword evidence="2 8" id="KW-0813">Transport</keyword>
<dbReference type="GO" id="GO:0046872">
    <property type="term" value="F:metal ion binding"/>
    <property type="evidence" value="ECO:0007669"/>
    <property type="project" value="UniProtKB-KW"/>
</dbReference>
<feature type="transmembrane region" description="Helical" evidence="8">
    <location>
        <begin position="122"/>
        <end position="142"/>
    </location>
</feature>
<dbReference type="OrthoDB" id="9788328at2"/>
<keyword evidence="3 8" id="KW-0349">Heme</keyword>
<comment type="cofactor">
    <cofactor evidence="8">
        <name>FMN</name>
        <dbReference type="ChEBI" id="CHEBI:58210"/>
    </cofactor>
    <text evidence="8">Binds 1 FMN per subunit.</text>
</comment>
<feature type="transmembrane region" description="Helical" evidence="8">
    <location>
        <begin position="176"/>
        <end position="192"/>
    </location>
</feature>
<evidence type="ECO:0000256" key="1">
    <source>
        <dbReference type="ARBA" id="ARBA00004141"/>
    </source>
</evidence>
<proteinExistence type="inferred from homology"/>
<dbReference type="HAMAP" id="MF_01207">
    <property type="entry name" value="MsrQ"/>
    <property type="match status" value="1"/>
</dbReference>
<name>K6YS80_9ALTE</name>
<dbReference type="NCBIfam" id="NF003831">
    <property type="entry name" value="PRK05419.1-2"/>
    <property type="match status" value="1"/>
</dbReference>
<dbReference type="PANTHER" id="PTHR36964:SF1">
    <property type="entry name" value="PROTEIN-METHIONINE-SULFOXIDE REDUCTASE HEME-BINDING SUBUNIT MSRQ"/>
    <property type="match status" value="1"/>
</dbReference>
<comment type="caution">
    <text evidence="10">The sequence shown here is derived from an EMBL/GenBank/DDBJ whole genome shotgun (WGS) entry which is preliminary data.</text>
</comment>
<dbReference type="AlphaFoldDB" id="K6YS80"/>
<evidence type="ECO:0000256" key="7">
    <source>
        <dbReference type="ARBA" id="ARBA00023136"/>
    </source>
</evidence>
<evidence type="ECO:0000313" key="10">
    <source>
        <dbReference type="EMBL" id="GAC19548.1"/>
    </source>
</evidence>
<keyword evidence="7 8" id="KW-0472">Membrane</keyword>
<keyword evidence="8" id="KW-0288">FMN</keyword>
<keyword evidence="8" id="KW-0479">Metal-binding</keyword>
<dbReference type="InterPro" id="IPR013130">
    <property type="entry name" value="Fe3_Rdtase_TM_dom"/>
</dbReference>
<evidence type="ECO:0000256" key="6">
    <source>
        <dbReference type="ARBA" id="ARBA00023004"/>
    </source>
</evidence>
<comment type="cofactor">
    <cofactor evidence="8">
        <name>heme b</name>
        <dbReference type="ChEBI" id="CHEBI:60344"/>
    </cofactor>
    <text evidence="8">Binds 1 heme b (iron(II)-protoporphyrin IX) group per subunit.</text>
</comment>
<protein>
    <recommendedName>
        <fullName evidence="8">Protein-methionine-sulfoxide reductase heme-binding subunit MsrQ</fullName>
    </recommendedName>
    <alternativeName>
        <fullName evidence="8">Flavocytochrome MsrQ</fullName>
    </alternativeName>
</protein>
<evidence type="ECO:0000313" key="11">
    <source>
        <dbReference type="Proteomes" id="UP000006327"/>
    </source>
</evidence>
<dbReference type="PANTHER" id="PTHR36964">
    <property type="entry name" value="PROTEIN-METHIONINE-SULFOXIDE REDUCTASE HEME-BINDING SUBUNIT MSRQ"/>
    <property type="match status" value="1"/>
</dbReference>
<organism evidence="10 11">
    <name type="scientific">Paraglaciecola arctica BSs20135</name>
    <dbReference type="NCBI Taxonomy" id="493475"/>
    <lineage>
        <taxon>Bacteria</taxon>
        <taxon>Pseudomonadati</taxon>
        <taxon>Pseudomonadota</taxon>
        <taxon>Gammaproteobacteria</taxon>
        <taxon>Alteromonadales</taxon>
        <taxon>Alteromonadaceae</taxon>
        <taxon>Paraglaciecola</taxon>
    </lineage>
</organism>
<dbReference type="GO" id="GO:0030091">
    <property type="term" value="P:protein repair"/>
    <property type="evidence" value="ECO:0007669"/>
    <property type="project" value="UniProtKB-UniRule"/>
</dbReference>
<keyword evidence="8" id="KW-0285">Flavoprotein</keyword>
<dbReference type="eggNOG" id="COG2717">
    <property type="taxonomic scope" value="Bacteria"/>
</dbReference>
<dbReference type="GO" id="GO:0020037">
    <property type="term" value="F:heme binding"/>
    <property type="evidence" value="ECO:0007669"/>
    <property type="project" value="UniProtKB-UniRule"/>
</dbReference>
<dbReference type="GO" id="GO:0016679">
    <property type="term" value="F:oxidoreductase activity, acting on diphenols and related substances as donors"/>
    <property type="evidence" value="ECO:0007669"/>
    <property type="project" value="TreeGrafter"/>
</dbReference>
<evidence type="ECO:0000256" key="4">
    <source>
        <dbReference type="ARBA" id="ARBA00022692"/>
    </source>
</evidence>
<dbReference type="STRING" id="493475.GARC_2582"/>
<comment type="subcellular location">
    <subcellularLocation>
        <location evidence="8">Cell membrane</location>
        <topology evidence="8">Multi-pass membrane protein</topology>
    </subcellularLocation>
    <subcellularLocation>
        <location evidence="1">Membrane</location>
        <topology evidence="1">Multi-pass membrane protein</topology>
    </subcellularLocation>
</comment>
<dbReference type="Pfam" id="PF01794">
    <property type="entry name" value="Ferric_reduct"/>
    <property type="match status" value="1"/>
</dbReference>
<dbReference type="RefSeq" id="WP_007620478.1">
    <property type="nucleotide sequence ID" value="NZ_BAEO01000031.1"/>
</dbReference>
<dbReference type="Proteomes" id="UP000006327">
    <property type="component" value="Unassembled WGS sequence"/>
</dbReference>
<feature type="domain" description="Ferric oxidoreductase" evidence="9">
    <location>
        <begin position="52"/>
        <end position="164"/>
    </location>
</feature>
<feature type="transmembrane region" description="Helical" evidence="8">
    <location>
        <begin position="154"/>
        <end position="170"/>
    </location>
</feature>
<dbReference type="GO" id="GO:0009055">
    <property type="term" value="F:electron transfer activity"/>
    <property type="evidence" value="ECO:0007669"/>
    <property type="project" value="UniProtKB-UniRule"/>
</dbReference>
<feature type="transmembrane region" description="Helical" evidence="8">
    <location>
        <begin position="12"/>
        <end position="34"/>
    </location>
</feature>
<keyword evidence="6 8" id="KW-0408">Iron</keyword>
<comment type="subunit">
    <text evidence="8">Heterodimer of a catalytic subunit (MsrP) and a heme-binding subunit (MsrQ).</text>
</comment>
<sequence length="219" mass="25085">MIKSVRITAAHTFWIKVTLHLVALSLLLFTYYQAFSDQLGADPVKAILHFSGIGAFNLLLLSLLISPLAKYLRQGQLVTLRRPIGLYAFVYAICHFSSYLLFELQLEWSLLLSEILKRPYISVGFIALLILSILAATSTKPIQRRMGRTWQKTHNWVYVASLLVALHYIWSVKSELIQPIIYALVLLALLVARRTKFLKPIQSRFNKRTKTQQSKKKLA</sequence>
<dbReference type="InterPro" id="IPR022837">
    <property type="entry name" value="MsrQ-like"/>
</dbReference>
<reference evidence="10 11" key="1">
    <citation type="journal article" date="2017" name="Antonie Van Leeuwenhoek">
        <title>Rhizobium rhizosphaerae sp. nov., a novel species isolated from rice rhizosphere.</title>
        <authorList>
            <person name="Zhao J.J."/>
            <person name="Zhang J."/>
            <person name="Zhang R.J."/>
            <person name="Zhang C.W."/>
            <person name="Yin H.Q."/>
            <person name="Zhang X.X."/>
        </authorList>
    </citation>
    <scope>NUCLEOTIDE SEQUENCE [LARGE SCALE GENOMIC DNA]</scope>
    <source>
        <strain evidence="10 11">BSs20135</strain>
    </source>
</reference>
<feature type="transmembrane region" description="Helical" evidence="8">
    <location>
        <begin position="46"/>
        <end position="72"/>
    </location>
</feature>
<keyword evidence="5 8" id="KW-1133">Transmembrane helix</keyword>
<dbReference type="EMBL" id="BAEO01000031">
    <property type="protein sequence ID" value="GAC19548.1"/>
    <property type="molecule type" value="Genomic_DNA"/>
</dbReference>
<evidence type="ECO:0000256" key="8">
    <source>
        <dbReference type="HAMAP-Rule" id="MF_01207"/>
    </source>
</evidence>
<gene>
    <name evidence="10" type="primary">yedZ</name>
    <name evidence="8" type="synonym">msrQ</name>
    <name evidence="10" type="ORF">GARC_2582</name>
</gene>
<evidence type="ECO:0000259" key="9">
    <source>
        <dbReference type="Pfam" id="PF01794"/>
    </source>
</evidence>
<evidence type="ECO:0000256" key="3">
    <source>
        <dbReference type="ARBA" id="ARBA00022617"/>
    </source>
</evidence>
<accession>K6YS80</accession>
<keyword evidence="8" id="KW-1003">Cell membrane</keyword>
<evidence type="ECO:0000256" key="2">
    <source>
        <dbReference type="ARBA" id="ARBA00022448"/>
    </source>
</evidence>
<dbReference type="GO" id="GO:0005886">
    <property type="term" value="C:plasma membrane"/>
    <property type="evidence" value="ECO:0007669"/>
    <property type="project" value="UniProtKB-SubCell"/>
</dbReference>
<dbReference type="GO" id="GO:0010181">
    <property type="term" value="F:FMN binding"/>
    <property type="evidence" value="ECO:0007669"/>
    <property type="project" value="UniProtKB-UniRule"/>
</dbReference>
<comment type="similarity">
    <text evidence="8">Belongs to the MsrQ family.</text>
</comment>